<dbReference type="Pfam" id="PF13238">
    <property type="entry name" value="AAA_18"/>
    <property type="match status" value="1"/>
</dbReference>
<dbReference type="EMBL" id="MFQZ01000001">
    <property type="protein sequence ID" value="OGH88807.1"/>
    <property type="molecule type" value="Genomic_DNA"/>
</dbReference>
<dbReference type="Gene3D" id="3.40.50.300">
    <property type="entry name" value="P-loop containing nucleotide triphosphate hydrolases"/>
    <property type="match status" value="1"/>
</dbReference>
<dbReference type="STRING" id="1798704.A3J93_01820"/>
<comment type="caution">
    <text evidence="1">The sequence shown here is derived from an EMBL/GenBank/DDBJ whole genome shotgun (WGS) entry which is preliminary data.</text>
</comment>
<sequence length="157" mass="17857">MPKIIVIRGPLGVGKTTVAKILAQKLDAQYLSLDKILDDNDLAPADGIPIENFLKANEIILDLVGQSNETFIIDGCFYYQEQIDDLQKKFNDQVVFFTLMSTVEKCIERDAKREKIYGEDSARYVYDITSKIHTGQEIDNTNLTAKETVDKIMKYLK</sequence>
<accession>A0A1F6NXZ9</accession>
<evidence type="ECO:0000313" key="1">
    <source>
        <dbReference type="EMBL" id="OGH88807.1"/>
    </source>
</evidence>
<evidence type="ECO:0000313" key="2">
    <source>
        <dbReference type="Proteomes" id="UP000177907"/>
    </source>
</evidence>
<dbReference type="AlphaFoldDB" id="A0A1F6NXZ9"/>
<dbReference type="Proteomes" id="UP000177907">
    <property type="component" value="Unassembled WGS sequence"/>
</dbReference>
<proteinExistence type="predicted"/>
<dbReference type="SUPFAM" id="SSF52540">
    <property type="entry name" value="P-loop containing nucleoside triphosphate hydrolases"/>
    <property type="match status" value="1"/>
</dbReference>
<name>A0A1F6NXZ9_9BACT</name>
<protein>
    <recommendedName>
        <fullName evidence="3">Shikimate kinase</fullName>
    </recommendedName>
</protein>
<organism evidence="1 2">
    <name type="scientific">Candidatus Magasanikbacteria bacterium RIFOXYC2_FULL_42_28</name>
    <dbReference type="NCBI Taxonomy" id="1798704"/>
    <lineage>
        <taxon>Bacteria</taxon>
        <taxon>Candidatus Magasanikiibacteriota</taxon>
    </lineage>
</organism>
<gene>
    <name evidence="1" type="ORF">A3J93_01820</name>
</gene>
<evidence type="ECO:0008006" key="3">
    <source>
        <dbReference type="Google" id="ProtNLM"/>
    </source>
</evidence>
<dbReference type="InterPro" id="IPR027417">
    <property type="entry name" value="P-loop_NTPase"/>
</dbReference>
<reference evidence="1 2" key="1">
    <citation type="journal article" date="2016" name="Nat. Commun.">
        <title>Thousands of microbial genomes shed light on interconnected biogeochemical processes in an aquifer system.</title>
        <authorList>
            <person name="Anantharaman K."/>
            <person name="Brown C.T."/>
            <person name="Hug L.A."/>
            <person name="Sharon I."/>
            <person name="Castelle C.J."/>
            <person name="Probst A.J."/>
            <person name="Thomas B.C."/>
            <person name="Singh A."/>
            <person name="Wilkins M.J."/>
            <person name="Karaoz U."/>
            <person name="Brodie E.L."/>
            <person name="Williams K.H."/>
            <person name="Hubbard S.S."/>
            <person name="Banfield J.F."/>
        </authorList>
    </citation>
    <scope>NUCLEOTIDE SEQUENCE [LARGE SCALE GENOMIC DNA]</scope>
</reference>